<keyword evidence="1" id="KW-1133">Transmembrane helix</keyword>
<evidence type="ECO:0000313" key="3">
    <source>
        <dbReference type="Proteomes" id="UP000825935"/>
    </source>
</evidence>
<reference evidence="2" key="1">
    <citation type="submission" date="2021-08" db="EMBL/GenBank/DDBJ databases">
        <title>WGS assembly of Ceratopteris richardii.</title>
        <authorList>
            <person name="Marchant D.B."/>
            <person name="Chen G."/>
            <person name="Jenkins J."/>
            <person name="Shu S."/>
            <person name="Leebens-Mack J."/>
            <person name="Grimwood J."/>
            <person name="Schmutz J."/>
            <person name="Soltis P."/>
            <person name="Soltis D."/>
            <person name="Chen Z.-H."/>
        </authorList>
    </citation>
    <scope>NUCLEOTIDE SEQUENCE</scope>
    <source>
        <strain evidence="2">Whitten #5841</strain>
        <tissue evidence="2">Leaf</tissue>
    </source>
</reference>
<sequence>MGFVRYLQRIIASLLRPFILQKEALEPILLHFHPSRIVVESRSLELDCASINSSLLSDSQFVLRHARVNHAELSLSFFRSPGLRLTIHGVHFVFNVRPPDDSFWSDRQKKLAEASRNIEMTALDPLGASVHLAAQRHLREAVTENIVKSFLAKLLLQALHVELNDVSFEHRLNTNNICNAVYFLTLGSLVLQQGYGIFGISVRWLVNVLKVSDDFYCKVCSVQKFGLVLLTSDEQSEQVKSPLSCVSLDALQSSKSSGKNNILTWTKITLILGFRNIELSGIDAAFSETILQFNVIEAEAIIKLLTTGSYKGAPGDSSRAGQSQNSQGLCESARLHWKKACESIIGNLPKKLTRITEVRMLCQRYTEIYACWLLKSGEGTFVDLGMVKCAEELKWRKSDLCSLEKDLLCLEEELPMEAIVLARFRSRKKIFTDPNRIVFTARPPAFSVRSKVSVLEALKTAYKMVKRVLMNFFNILVVFLKHFFFILGIKWVFLKWGNVLSSKCCIALAKSHAWLDSCHSAISPIMPEALEKCNYLKSKKLEGWMNFCCNFHTGSVTFVGSLECFRSFQERNGLKYWIQLLQGRYLPGLHFAFDDVSLGYSTSTTGLGCQLVCGYVQGQLVTVPARHFNAATDIEWQSDLPFIENDQLKVFKSSSAPSIRLPSIFEHQLVANNLDMSEEAKFSEFLKKDLITSGTSGKSNSERKRPFLVCSYESVQTTDTSDGKSDMIMCSLAVGCLSWKFNLETYCLFGFLSIQLLDTMKINKQLQSNETFLSELASSCMRDPVRGLWEVSYADQLRTPILSICLEREIWLVLALASPTFEFSVNNVEAGDGFTSEPTFLVNLGLLEVTIWPARVKQDQLGAEKYNEGSKQLRSMAKGERIWLKEPPGPCIERPKTIRSSFQQGVGNNGIISLSEATMSMWGLQSPESRALIKPLSMIWKISSCRDDFRLPGVHNTACVAMTGSFSGIHMDILFEEMEIYFKACRKISEVTRELLALERTYVEAFKCKERQDVLGKDASFNEPESKVSHECVYFCVSVELEVDFILCVLLDRGIKADRQSMEGIEEQKNSQSMQSLTSDNLGAVNSRHFGPLDMHRRIDEFLVRKFHLDFSWGDGCPLLLSCGFDEWGFIVRTIPGGSGTWKDKNIVLNPISHNEYDGEKCQVLLQQFSFSIDRPWCLSEFESLKPSLLDRSEDFYHKSRACWMNIKLRMGKLYINDCLSQSFMSKILSKVADASCLTVEMVVSHDYYNISVISEGGILFIHTQALLLLSKELESYKKATSFFSPSRGKPMNVNLVLPHELGRSFSLPSGRSQEREFRTKNLYSASFASHSRDLQKDPGASSGSCTWSPESVSVRVSSLCFIVAQNQSALMGEGRGGLLLELGGSLQLQTSGRKKTFFLETEKFRLSSHLKVEDSGEMVDIPSRIPRFGSNLGVHLGESSENNADKFCSPVKDKGRTDGEGVLVHSDEFEKNSRKGLMRDKEYDYIIENLGLSVNLDKDLGYLDKSNGWHGSIVLLGLDIGVTMLELQLLMSLYSSMSSLPFISSVKSESSATRDFFKPSSDESSVNGFHIPDGSVVAVKDVHEHLYMAVQRTNGSSYRLVGVLHYSLVGDQSLFKVKYHRTSRDTSQVWFSLLSVDAKDSNGEAFRLHYCPGSGLADISSTNDGSWELWQAHPYQCSPKDESHIVGFNNDSARNLVYLVNQKSKLGLTVTTGGPMMVRQPGSLFKFKILQYGSQHNPFAQGVHPLSIGLQKPANYPPCSYITIPQVELNVGRVVFTLLFESGGKYLLPLLRGRVEDTRATMHIQSHKIRVMGGYKFVFEYLEVDSNEWLAIVQPINIDLFYRVRISPEHNSVKGTLVTSFFARFKRYV</sequence>
<keyword evidence="1" id="KW-0472">Membrane</keyword>
<dbReference type="EMBL" id="CM035425">
    <property type="protein sequence ID" value="KAH7331711.1"/>
    <property type="molecule type" value="Genomic_DNA"/>
</dbReference>
<keyword evidence="3" id="KW-1185">Reference proteome</keyword>
<keyword evidence="1" id="KW-0812">Transmembrane</keyword>
<proteinExistence type="predicted"/>
<evidence type="ECO:0008006" key="4">
    <source>
        <dbReference type="Google" id="ProtNLM"/>
    </source>
</evidence>
<comment type="caution">
    <text evidence="2">The sequence shown here is derived from an EMBL/GenBank/DDBJ whole genome shotgun (WGS) entry which is preliminary data.</text>
</comment>
<protein>
    <recommendedName>
        <fullName evidence="4">Vacuolar protein sorting-associated protein 13 VPS13 adaptor binding domain-containing protein</fullName>
    </recommendedName>
</protein>
<evidence type="ECO:0000313" key="2">
    <source>
        <dbReference type="EMBL" id="KAH7331711.1"/>
    </source>
</evidence>
<dbReference type="OrthoDB" id="428159at2759"/>
<dbReference type="OMA" id="CLEREIW"/>
<dbReference type="Proteomes" id="UP000825935">
    <property type="component" value="Chromosome 20"/>
</dbReference>
<accession>A0A8T2SGW9</accession>
<organism evidence="2 3">
    <name type="scientific">Ceratopteris richardii</name>
    <name type="common">Triangle waterfern</name>
    <dbReference type="NCBI Taxonomy" id="49495"/>
    <lineage>
        <taxon>Eukaryota</taxon>
        <taxon>Viridiplantae</taxon>
        <taxon>Streptophyta</taxon>
        <taxon>Embryophyta</taxon>
        <taxon>Tracheophyta</taxon>
        <taxon>Polypodiopsida</taxon>
        <taxon>Polypodiidae</taxon>
        <taxon>Polypodiales</taxon>
        <taxon>Pteridineae</taxon>
        <taxon>Pteridaceae</taxon>
        <taxon>Parkerioideae</taxon>
        <taxon>Ceratopteris</taxon>
    </lineage>
</organism>
<evidence type="ECO:0000256" key="1">
    <source>
        <dbReference type="SAM" id="Phobius"/>
    </source>
</evidence>
<feature type="transmembrane region" description="Helical" evidence="1">
    <location>
        <begin position="472"/>
        <end position="494"/>
    </location>
</feature>
<gene>
    <name evidence="2" type="ORF">KP509_20G047500</name>
</gene>
<name>A0A8T2SGW9_CERRI</name>